<keyword evidence="1" id="KW-0812">Transmembrane</keyword>
<name>A0ABR9UFU4_9CYAN</name>
<keyword evidence="1" id="KW-0472">Membrane</keyword>
<protein>
    <recommendedName>
        <fullName evidence="4">DUF1145 domain-containing protein</fullName>
    </recommendedName>
</protein>
<comment type="caution">
    <text evidence="2">The sequence shown here is derived from an EMBL/GenBank/DDBJ whole genome shotgun (WGS) entry which is preliminary data.</text>
</comment>
<gene>
    <name evidence="2" type="ORF">IQ236_19245</name>
</gene>
<dbReference type="EMBL" id="JADEWU010000054">
    <property type="protein sequence ID" value="MBE9145337.1"/>
    <property type="molecule type" value="Genomic_DNA"/>
</dbReference>
<proteinExistence type="predicted"/>
<feature type="transmembrane region" description="Helical" evidence="1">
    <location>
        <begin position="74"/>
        <end position="91"/>
    </location>
</feature>
<keyword evidence="1" id="KW-1133">Transmembrane helix</keyword>
<organism evidence="2 3">
    <name type="scientific">Planktothrix mougeotii LEGE 06226</name>
    <dbReference type="NCBI Taxonomy" id="1828728"/>
    <lineage>
        <taxon>Bacteria</taxon>
        <taxon>Bacillati</taxon>
        <taxon>Cyanobacteriota</taxon>
        <taxon>Cyanophyceae</taxon>
        <taxon>Oscillatoriophycideae</taxon>
        <taxon>Oscillatoriales</taxon>
        <taxon>Microcoleaceae</taxon>
        <taxon>Planktothrix</taxon>
    </lineage>
</organism>
<keyword evidence="3" id="KW-1185">Reference proteome</keyword>
<dbReference type="RefSeq" id="WP_193870795.1">
    <property type="nucleotide sequence ID" value="NZ_JADEWU010000054.1"/>
</dbReference>
<evidence type="ECO:0008006" key="4">
    <source>
        <dbReference type="Google" id="ProtNLM"/>
    </source>
</evidence>
<dbReference type="Proteomes" id="UP000640725">
    <property type="component" value="Unassembled WGS sequence"/>
</dbReference>
<evidence type="ECO:0000313" key="2">
    <source>
        <dbReference type="EMBL" id="MBE9145337.1"/>
    </source>
</evidence>
<sequence length="104" mass="11968">MPIFRFIKLISTLLITSALGLEVWNLITGFIETVSLNWLNWIVIIERLAITIHGAEALIVSYYARSKNKHPLQYGIYTFFVGTVGLLELFTDKTDQINWKPLIK</sequence>
<reference evidence="2 3" key="1">
    <citation type="submission" date="2020-10" db="EMBL/GenBank/DDBJ databases">
        <authorList>
            <person name="Castelo-Branco R."/>
            <person name="Eusebio N."/>
            <person name="Adriana R."/>
            <person name="Vieira A."/>
            <person name="Brugerolle De Fraissinette N."/>
            <person name="Rezende De Castro R."/>
            <person name="Schneider M.P."/>
            <person name="Vasconcelos V."/>
            <person name="Leao P.N."/>
        </authorList>
    </citation>
    <scope>NUCLEOTIDE SEQUENCE [LARGE SCALE GENOMIC DNA]</scope>
    <source>
        <strain evidence="2 3">LEGE 06226</strain>
    </source>
</reference>
<evidence type="ECO:0000256" key="1">
    <source>
        <dbReference type="SAM" id="Phobius"/>
    </source>
</evidence>
<accession>A0ABR9UFU4</accession>
<evidence type="ECO:0000313" key="3">
    <source>
        <dbReference type="Proteomes" id="UP000640725"/>
    </source>
</evidence>